<evidence type="ECO:0000313" key="2">
    <source>
        <dbReference type="EMBL" id="SFL87523.1"/>
    </source>
</evidence>
<accession>A0A1I4L9P9</accession>
<protein>
    <recommendedName>
        <fullName evidence="4">Dihydroorotate dehydrogenase</fullName>
    </recommendedName>
</protein>
<proteinExistence type="inferred from homology"/>
<organism evidence="2 3">
    <name type="scientific">Halanaerobium salsuginis</name>
    <dbReference type="NCBI Taxonomy" id="29563"/>
    <lineage>
        <taxon>Bacteria</taxon>
        <taxon>Bacillati</taxon>
        <taxon>Bacillota</taxon>
        <taxon>Clostridia</taxon>
        <taxon>Halanaerobiales</taxon>
        <taxon>Halanaerobiaceae</taxon>
        <taxon>Halanaerobium</taxon>
    </lineage>
</organism>
<dbReference type="RefSeq" id="WP_089862296.1">
    <property type="nucleotide sequence ID" value="NZ_FOTI01000038.1"/>
</dbReference>
<keyword evidence="3" id="KW-1185">Reference proteome</keyword>
<name>A0A1I4L9P9_9FIRM</name>
<evidence type="ECO:0008006" key="4">
    <source>
        <dbReference type="Google" id="ProtNLM"/>
    </source>
</evidence>
<dbReference type="EMBL" id="FOTI01000038">
    <property type="protein sequence ID" value="SFL87523.1"/>
    <property type="molecule type" value="Genomic_DNA"/>
</dbReference>
<reference evidence="2 3" key="1">
    <citation type="submission" date="2016-10" db="EMBL/GenBank/DDBJ databases">
        <authorList>
            <person name="de Groot N.N."/>
        </authorList>
    </citation>
    <scope>NUCLEOTIDE SEQUENCE [LARGE SCALE GENOMIC DNA]</scope>
    <source>
        <strain evidence="2 3">ATCC 51327</strain>
    </source>
</reference>
<dbReference type="Proteomes" id="UP000199006">
    <property type="component" value="Unassembled WGS sequence"/>
</dbReference>
<dbReference type="InterPro" id="IPR016772">
    <property type="entry name" value="UCP020408"/>
</dbReference>
<dbReference type="STRING" id="29563.SAMN02983006_02262"/>
<dbReference type="PIRSF" id="PIRSF020408">
    <property type="entry name" value="UCP020408"/>
    <property type="match status" value="1"/>
</dbReference>
<dbReference type="OrthoDB" id="5324142at2"/>
<gene>
    <name evidence="2" type="ORF">SAMN02983006_02262</name>
</gene>
<evidence type="ECO:0000256" key="1">
    <source>
        <dbReference type="ARBA" id="ARBA00007189"/>
    </source>
</evidence>
<dbReference type="AlphaFoldDB" id="A0A1I4L9P9"/>
<sequence length="97" mass="11111">MSLMIIGADNLGSIKKNVKSLGFSQITHLSGRKKSKFRNFQIPIGVDMILVMTDYIHHTAMNKVKQEAKDNDIDVIYARRSWSSIYKKLENRVPCLN</sequence>
<evidence type="ECO:0000313" key="3">
    <source>
        <dbReference type="Proteomes" id="UP000199006"/>
    </source>
</evidence>
<dbReference type="Pfam" id="PF10087">
    <property type="entry name" value="DUF2325"/>
    <property type="match status" value="1"/>
</dbReference>
<comment type="similarity">
    <text evidence="1">Belongs to the UPF0751 family.</text>
</comment>